<evidence type="ECO:0000313" key="3">
    <source>
        <dbReference type="Proteomes" id="UP000478052"/>
    </source>
</evidence>
<feature type="region of interest" description="Disordered" evidence="1">
    <location>
        <begin position="343"/>
        <end position="363"/>
    </location>
</feature>
<gene>
    <name evidence="2" type="ORF">FWK35_00009501</name>
</gene>
<dbReference type="AlphaFoldDB" id="A0A6G0ZKB6"/>
<evidence type="ECO:0000256" key="1">
    <source>
        <dbReference type="SAM" id="MobiDB-lite"/>
    </source>
</evidence>
<reference evidence="2 3" key="1">
    <citation type="submission" date="2019-08" db="EMBL/GenBank/DDBJ databases">
        <title>Whole genome of Aphis craccivora.</title>
        <authorList>
            <person name="Voronova N.V."/>
            <person name="Shulinski R.S."/>
            <person name="Bandarenka Y.V."/>
            <person name="Zhorov D.G."/>
            <person name="Warner D."/>
        </authorList>
    </citation>
    <scope>NUCLEOTIDE SEQUENCE [LARGE SCALE GENOMIC DNA]</scope>
    <source>
        <strain evidence="2">180601</strain>
        <tissue evidence="2">Whole Body</tissue>
    </source>
</reference>
<keyword evidence="3" id="KW-1185">Reference proteome</keyword>
<sequence>MSLILAACTYLMNMYTPVGSIALDMPFHDAIMLYFCLAVSGSRGSGGPGLGGSCNASLCLPPRSSPDVAELANLPRSQPIRAEQQPTPGRLLSRGREPLFRDDDDYVYCNCDGFIATLVARPCTCTARCTGTAAGCTLSTRRRCWDFWPAASSVIGTLPGLYARIRCRPAVVSRALFPVDDRLQGPESRTCIKPPWSQLYRCRLYTLQVQHVVRTHSALAVYRHTLTVPPRAQLTRVYSNACTFVRPQHSHSTVAVFPDQKDRDRCPLTTPPPPPQTAHTHTRTRSRVYASARTRTTHETPSRHPPRRESIKSSTATPPPLQTPLCTGRRIAPCTTLARFWGGRARGQDRGGGEKRREREREKKYRGKTLRIYVYTEKPFILRHRTVALGQAVWHSRHYTYTRDI</sequence>
<comment type="caution">
    <text evidence="2">The sequence shown here is derived from an EMBL/GenBank/DDBJ whole genome shotgun (WGS) entry which is preliminary data.</text>
</comment>
<proteinExistence type="predicted"/>
<dbReference type="OrthoDB" id="7378278at2759"/>
<accession>A0A6G0ZKB6</accession>
<feature type="compositionally biased region" description="Basic and acidic residues" evidence="1">
    <location>
        <begin position="346"/>
        <end position="363"/>
    </location>
</feature>
<protein>
    <submittedName>
        <fullName evidence="2">Uncharacterized protein</fullName>
    </submittedName>
</protein>
<feature type="region of interest" description="Disordered" evidence="1">
    <location>
        <begin position="258"/>
        <end position="327"/>
    </location>
</feature>
<dbReference type="EMBL" id="VUJU01000262">
    <property type="protein sequence ID" value="KAF0771710.1"/>
    <property type="molecule type" value="Genomic_DNA"/>
</dbReference>
<feature type="compositionally biased region" description="Basic and acidic residues" evidence="1">
    <location>
        <begin position="296"/>
        <end position="311"/>
    </location>
</feature>
<name>A0A6G0ZKB6_APHCR</name>
<evidence type="ECO:0000313" key="2">
    <source>
        <dbReference type="EMBL" id="KAF0771710.1"/>
    </source>
</evidence>
<dbReference type="Proteomes" id="UP000478052">
    <property type="component" value="Unassembled WGS sequence"/>
</dbReference>
<organism evidence="2 3">
    <name type="scientific">Aphis craccivora</name>
    <name type="common">Cowpea aphid</name>
    <dbReference type="NCBI Taxonomy" id="307492"/>
    <lineage>
        <taxon>Eukaryota</taxon>
        <taxon>Metazoa</taxon>
        <taxon>Ecdysozoa</taxon>
        <taxon>Arthropoda</taxon>
        <taxon>Hexapoda</taxon>
        <taxon>Insecta</taxon>
        <taxon>Pterygota</taxon>
        <taxon>Neoptera</taxon>
        <taxon>Paraneoptera</taxon>
        <taxon>Hemiptera</taxon>
        <taxon>Sternorrhyncha</taxon>
        <taxon>Aphidomorpha</taxon>
        <taxon>Aphidoidea</taxon>
        <taxon>Aphididae</taxon>
        <taxon>Aphidini</taxon>
        <taxon>Aphis</taxon>
        <taxon>Aphis</taxon>
    </lineage>
</organism>